<evidence type="ECO:0000313" key="3">
    <source>
        <dbReference type="Proteomes" id="UP000175829"/>
    </source>
</evidence>
<proteinExistence type="predicted"/>
<reference evidence="2 3" key="1">
    <citation type="journal article" date="2016" name="Front. Microbiol.">
        <title>Comparative Genomics Analysis of Streptomyces Species Reveals Their Adaptation to the Marine Environment and Their Diversity at the Genomic Level.</title>
        <authorList>
            <person name="Tian X."/>
            <person name="Zhang Z."/>
            <person name="Yang T."/>
            <person name="Chen M."/>
            <person name="Li J."/>
            <person name="Chen F."/>
            <person name="Yang J."/>
            <person name="Li W."/>
            <person name="Zhang B."/>
            <person name="Zhang Z."/>
            <person name="Wu J."/>
            <person name="Zhang C."/>
            <person name="Long L."/>
            <person name="Xiao J."/>
        </authorList>
    </citation>
    <scope>NUCLEOTIDE SEQUENCE [LARGE SCALE GENOMIC DNA]</scope>
    <source>
        <strain evidence="2 3">SCSIO M10379</strain>
    </source>
</reference>
<sequence>MEGTDPVNKKLAAALSGGAALVLALTGCSDDSGKTDDWAKQVCDDLQPQLNKIDQANASIADASQATKSPAEVKKADSAGFQKVSDAYQAMASAVKKAGAPPVDDGETLQKDAVKELDHIADQYHDLKVATDKLPTDDKFDEGLDSVAAKLKSLGQSGDKALQELQKGEVGKAMGKQESCKKTGVTKGGS</sequence>
<feature type="region of interest" description="Disordered" evidence="1">
    <location>
        <begin position="167"/>
        <end position="190"/>
    </location>
</feature>
<dbReference type="RefSeq" id="WP_019355573.1">
    <property type="nucleotide sequence ID" value="NZ_LJGV01000021.1"/>
</dbReference>
<dbReference type="AlphaFoldDB" id="A0A1E7KD90"/>
<evidence type="ECO:0000313" key="2">
    <source>
        <dbReference type="EMBL" id="OEV01879.1"/>
    </source>
</evidence>
<gene>
    <name evidence="2" type="ORF">AN217_00825</name>
</gene>
<accession>A0A1E7KD90</accession>
<comment type="caution">
    <text evidence="2">The sequence shown here is derived from an EMBL/GenBank/DDBJ whole genome shotgun (WGS) entry which is preliminary data.</text>
</comment>
<organism evidence="2 3">
    <name type="scientific">Streptomyces qinglanensis</name>
    <dbReference type="NCBI Taxonomy" id="943816"/>
    <lineage>
        <taxon>Bacteria</taxon>
        <taxon>Bacillati</taxon>
        <taxon>Actinomycetota</taxon>
        <taxon>Actinomycetes</taxon>
        <taxon>Kitasatosporales</taxon>
        <taxon>Streptomycetaceae</taxon>
        <taxon>Streptomyces</taxon>
    </lineage>
</organism>
<dbReference type="Proteomes" id="UP000175829">
    <property type="component" value="Unassembled WGS sequence"/>
</dbReference>
<dbReference type="PATRIC" id="fig|943816.4.peg.5244"/>
<dbReference type="EMBL" id="LJGV01000021">
    <property type="protein sequence ID" value="OEV01879.1"/>
    <property type="molecule type" value="Genomic_DNA"/>
</dbReference>
<name>A0A1E7KD90_9ACTN</name>
<evidence type="ECO:0000256" key="1">
    <source>
        <dbReference type="SAM" id="MobiDB-lite"/>
    </source>
</evidence>
<protein>
    <submittedName>
        <fullName evidence="2">Small secreted protein</fullName>
    </submittedName>
</protein>